<feature type="compositionally biased region" description="Basic and acidic residues" evidence="1">
    <location>
        <begin position="1152"/>
        <end position="1164"/>
    </location>
</feature>
<feature type="compositionally biased region" description="Low complexity" evidence="1">
    <location>
        <begin position="500"/>
        <end position="523"/>
    </location>
</feature>
<dbReference type="Proteomes" id="UP001530377">
    <property type="component" value="Unassembled WGS sequence"/>
</dbReference>
<feature type="region of interest" description="Disordered" evidence="1">
    <location>
        <begin position="732"/>
        <end position="800"/>
    </location>
</feature>
<feature type="compositionally biased region" description="Low complexity" evidence="1">
    <location>
        <begin position="59"/>
        <end position="94"/>
    </location>
</feature>
<dbReference type="InterPro" id="IPR017930">
    <property type="entry name" value="Myb_dom"/>
</dbReference>
<dbReference type="Pfam" id="PF13921">
    <property type="entry name" value="Myb_DNA-bind_6"/>
    <property type="match status" value="1"/>
</dbReference>
<feature type="region of interest" description="Disordered" evidence="1">
    <location>
        <begin position="1111"/>
        <end position="1192"/>
    </location>
</feature>
<feature type="compositionally biased region" description="Basic and acidic residues" evidence="1">
    <location>
        <begin position="478"/>
        <end position="488"/>
    </location>
</feature>
<dbReference type="InterPro" id="IPR009057">
    <property type="entry name" value="Homeodomain-like_sf"/>
</dbReference>
<name>A0ABD3REA2_9STRA</name>
<accession>A0ABD3REA2</accession>
<feature type="region of interest" description="Disordered" evidence="1">
    <location>
        <begin position="1039"/>
        <end position="1099"/>
    </location>
</feature>
<evidence type="ECO:0000259" key="3">
    <source>
        <dbReference type="PROSITE" id="PS51294"/>
    </source>
</evidence>
<comment type="caution">
    <text evidence="4">The sequence shown here is derived from an EMBL/GenBank/DDBJ whole genome shotgun (WGS) entry which is preliminary data.</text>
</comment>
<dbReference type="InterPro" id="IPR050560">
    <property type="entry name" value="MYB_TF"/>
</dbReference>
<dbReference type="PROSITE" id="PS51294">
    <property type="entry name" value="HTH_MYB"/>
    <property type="match status" value="1"/>
</dbReference>
<dbReference type="SUPFAM" id="SSF46689">
    <property type="entry name" value="Homeodomain-like"/>
    <property type="match status" value="1"/>
</dbReference>
<feature type="domain" description="HTH myb-type" evidence="3">
    <location>
        <begin position="1257"/>
        <end position="1307"/>
    </location>
</feature>
<feature type="region of interest" description="Disordered" evidence="1">
    <location>
        <begin position="448"/>
        <end position="581"/>
    </location>
</feature>
<feature type="compositionally biased region" description="Basic residues" evidence="1">
    <location>
        <begin position="452"/>
        <end position="461"/>
    </location>
</feature>
<feature type="compositionally biased region" description="Acidic residues" evidence="1">
    <location>
        <begin position="122"/>
        <end position="137"/>
    </location>
</feature>
<feature type="compositionally biased region" description="Low complexity" evidence="1">
    <location>
        <begin position="14"/>
        <end position="35"/>
    </location>
</feature>
<dbReference type="PANTHER" id="PTHR45614">
    <property type="entry name" value="MYB PROTEIN-RELATED"/>
    <property type="match status" value="1"/>
</dbReference>
<feature type="domain" description="Myb-like" evidence="2">
    <location>
        <begin position="1211"/>
        <end position="1256"/>
    </location>
</feature>
<evidence type="ECO:0000313" key="5">
    <source>
        <dbReference type="Proteomes" id="UP001530377"/>
    </source>
</evidence>
<dbReference type="CDD" id="cd00167">
    <property type="entry name" value="SANT"/>
    <property type="match status" value="2"/>
</dbReference>
<dbReference type="Gene3D" id="1.10.10.60">
    <property type="entry name" value="Homeodomain-like"/>
    <property type="match status" value="2"/>
</dbReference>
<feature type="region of interest" description="Disordered" evidence="1">
    <location>
        <begin position="369"/>
        <end position="436"/>
    </location>
</feature>
<keyword evidence="5" id="KW-1185">Reference proteome</keyword>
<gene>
    <name evidence="4" type="ORF">ACHAXA_011331</name>
</gene>
<feature type="region of interest" description="Disordered" evidence="1">
    <location>
        <begin position="278"/>
        <end position="348"/>
    </location>
</feature>
<feature type="compositionally biased region" description="Low complexity" evidence="1">
    <location>
        <begin position="689"/>
        <end position="703"/>
    </location>
</feature>
<sequence>MASSTTITGVDGNAATTTTTMTASASSAEAVALSADYGDLGPPRSREEKKMGGGEVGGEEVTYSPTSRSNVNSPSSSSSAAAAAAAAAKSSTSVGKKFATAQTPRHCNIKNRGGGDTAVVVDDNDDAADDNDDDDGDDRITPPRRHSNPDQVSPPPHSAAARGEDPATTSQGKFIRHHEHWDDPRHQHAAYDGTSHELRGTTRGGGNANIMDPQASSSKHYGRPPPPYPYHQHPPGTSGAQPVGAPYYDSEHHYQHHTQYYDERYYEDPPYDDGRYDYTDHHHPHYPFPPGHHRPSPVAHRGSGAPTVVRRYRPPPPPYHPHHRPRHPHHPPPGHPRPSPAGTMVDPQYQNDHHLYDLEHGESQYNAHRHHRAVHHNPYPPRGGGGGGGAYDYSSHRYDASAPPSPLSSTQRCEDRHYTADEGYPPASREEAGTKHHHAGVVVVAAGERPLSKRSPKHHHQVTGGTGERVGSSLVGEGRQRQHPDRVLPDSATMSNEVDGSTTSVRHSASSSVGASIHAVSSSYSNEESRHTMAAKQSPGVVTNSGSSGASIETMMLPNQPSLKSNEDDVHSSTSDSSWRQLEQIASVDKEEMLRMQSSSKSVSSFAVEYEASTPFTAADVAGAAGKDEKEVMVTTPKSKLLADAAVVDDNGNVCQTDLTATTSVVLDDKRCEAAVEKRDSPGEVREAPSSLSRTSSLSNSPTDEQHQDVASRRSLMVNDDDVIVAVKENHEYAPPPSQGLGSYHPQGVAVQHQSHPLPPHSQSQHHRSPYHPNHYCAQPPHPPSHLHPSRLTGAGGTERGRYAASEGLDENSPSASTISTKASIAAPNRFFKDFPPTTNMVSRRHVPSDRRWAATLGEVREGGSYEPSPHRMMHARHLLSLSSDNNNEQPHQSIPTHALKHPVHVENSRERLSHKSVGSNFDYSVDGCFSCGEELERGEETSPIPPRNDSSPTVTLDGCVMAGPLAADERFMAESPAAASTGAGSSHYSQQSLELGAMQSWETAGKPLAGWSVCSGNTFSGMVDGLKDGVFSSAFSFSESSDPVKDNNGNGEIGFNKNRDRVVGIDNEEDDSSPKSILSKSGEKRKIAPGTHVQFSSDRIEEDLEIATSMASASSVDGAGNKSRKRSRELIVPRSSMSAMPHPQPPPSPQHLHDEYYHGDNPPRHAIYPYDQYRHPPPPHPSHRPPHDHRNYIEEDPYYDYYYGPPPPPPWSKDDDDALMDLMRKVKSPKNWVPIAKKFEGKSEWEIQDRWTRYLKPGSRKGQWTDEEDAVVVETVQNSMEEPFTRWSDLAQRLPGRVGKQVRDRW</sequence>
<feature type="compositionally biased region" description="Basic and acidic residues" evidence="1">
    <location>
        <begin position="675"/>
        <end position="687"/>
    </location>
</feature>
<dbReference type="EMBL" id="JALLPB020000265">
    <property type="protein sequence ID" value="KAL3811367.1"/>
    <property type="molecule type" value="Genomic_DNA"/>
</dbReference>
<feature type="region of interest" description="Disordered" evidence="1">
    <location>
        <begin position="1"/>
        <end position="244"/>
    </location>
</feature>
<reference evidence="4 5" key="1">
    <citation type="submission" date="2024-10" db="EMBL/GenBank/DDBJ databases">
        <title>Updated reference genomes for cyclostephanoid diatoms.</title>
        <authorList>
            <person name="Roberts W.R."/>
            <person name="Alverson A.J."/>
        </authorList>
    </citation>
    <scope>NUCLEOTIDE SEQUENCE [LARGE SCALE GENOMIC DNA]</scope>
    <source>
        <strain evidence="4 5">AJA228-03</strain>
    </source>
</reference>
<dbReference type="PROSITE" id="PS50090">
    <property type="entry name" value="MYB_LIKE"/>
    <property type="match status" value="2"/>
</dbReference>
<feature type="domain" description="Myb-like" evidence="2">
    <location>
        <begin position="1257"/>
        <end position="1307"/>
    </location>
</feature>
<dbReference type="InterPro" id="IPR001005">
    <property type="entry name" value="SANT/Myb"/>
</dbReference>
<feature type="compositionally biased region" description="Polar residues" evidence="1">
    <location>
        <begin position="540"/>
        <end position="564"/>
    </location>
</feature>
<evidence type="ECO:0000259" key="2">
    <source>
        <dbReference type="PROSITE" id="PS50090"/>
    </source>
</evidence>
<dbReference type="SMART" id="SM00717">
    <property type="entry name" value="SANT"/>
    <property type="match status" value="2"/>
</dbReference>
<protein>
    <submittedName>
        <fullName evidence="4">Uncharacterized protein</fullName>
    </submittedName>
</protein>
<proteinExistence type="predicted"/>
<feature type="compositionally biased region" description="Basic residues" evidence="1">
    <location>
        <begin position="320"/>
        <end position="332"/>
    </location>
</feature>
<feature type="region of interest" description="Disordered" evidence="1">
    <location>
        <begin position="675"/>
        <end position="717"/>
    </location>
</feature>
<organism evidence="4 5">
    <name type="scientific">Cyclostephanos tholiformis</name>
    <dbReference type="NCBI Taxonomy" id="382380"/>
    <lineage>
        <taxon>Eukaryota</taxon>
        <taxon>Sar</taxon>
        <taxon>Stramenopiles</taxon>
        <taxon>Ochrophyta</taxon>
        <taxon>Bacillariophyta</taxon>
        <taxon>Coscinodiscophyceae</taxon>
        <taxon>Thalassiosirophycidae</taxon>
        <taxon>Stephanodiscales</taxon>
        <taxon>Stephanodiscaceae</taxon>
        <taxon>Cyclostephanos</taxon>
    </lineage>
</organism>
<evidence type="ECO:0000256" key="1">
    <source>
        <dbReference type="SAM" id="MobiDB-lite"/>
    </source>
</evidence>
<feature type="compositionally biased region" description="Polar residues" evidence="1">
    <location>
        <begin position="572"/>
        <end position="581"/>
    </location>
</feature>
<evidence type="ECO:0000313" key="4">
    <source>
        <dbReference type="EMBL" id="KAL3811367.1"/>
    </source>
</evidence>